<dbReference type="Proteomes" id="UP001219934">
    <property type="component" value="Unassembled WGS sequence"/>
</dbReference>
<feature type="region of interest" description="Disordered" evidence="1">
    <location>
        <begin position="78"/>
        <end position="108"/>
    </location>
</feature>
<feature type="region of interest" description="Disordered" evidence="1">
    <location>
        <begin position="1"/>
        <end position="50"/>
    </location>
</feature>
<protein>
    <submittedName>
        <fullName evidence="2">Uncharacterized protein</fullName>
    </submittedName>
</protein>
<reference evidence="2" key="1">
    <citation type="submission" date="2022-11" db="EMBL/GenBank/DDBJ databases">
        <title>Chromosome-level genome of Pogonophryne albipinna.</title>
        <authorList>
            <person name="Jo E."/>
        </authorList>
    </citation>
    <scope>NUCLEOTIDE SEQUENCE</scope>
    <source>
        <strain evidence="2">SGF0006</strain>
        <tissue evidence="2">Muscle</tissue>
    </source>
</reference>
<keyword evidence="3" id="KW-1185">Reference proteome</keyword>
<gene>
    <name evidence="2" type="ORF">JOQ06_008400</name>
</gene>
<name>A0AAD6FA05_9TELE</name>
<dbReference type="AlphaFoldDB" id="A0AAD6FA05"/>
<dbReference type="EMBL" id="JAPTMU010000020">
    <property type="protein sequence ID" value="KAJ4926217.1"/>
    <property type="molecule type" value="Genomic_DNA"/>
</dbReference>
<comment type="caution">
    <text evidence="2">The sequence shown here is derived from an EMBL/GenBank/DDBJ whole genome shotgun (WGS) entry which is preliminary data.</text>
</comment>
<evidence type="ECO:0000313" key="3">
    <source>
        <dbReference type="Proteomes" id="UP001219934"/>
    </source>
</evidence>
<proteinExistence type="predicted"/>
<sequence length="108" mass="11809">MGFGGVGQSKKREGEAGSISDLHTDGGGGVRREEEKQEISAPHLEPDLGKRCQTDQGLALLEMEKERKKEIMIRPAHIAEPSEASQDLEVHVPEPLSGGPYFSKLMTR</sequence>
<feature type="compositionally biased region" description="Basic and acidic residues" evidence="1">
    <location>
        <begin position="30"/>
        <end position="50"/>
    </location>
</feature>
<accession>A0AAD6FA05</accession>
<evidence type="ECO:0000313" key="2">
    <source>
        <dbReference type="EMBL" id="KAJ4926217.1"/>
    </source>
</evidence>
<evidence type="ECO:0000256" key="1">
    <source>
        <dbReference type="SAM" id="MobiDB-lite"/>
    </source>
</evidence>
<organism evidence="2 3">
    <name type="scientific">Pogonophryne albipinna</name>
    <dbReference type="NCBI Taxonomy" id="1090488"/>
    <lineage>
        <taxon>Eukaryota</taxon>
        <taxon>Metazoa</taxon>
        <taxon>Chordata</taxon>
        <taxon>Craniata</taxon>
        <taxon>Vertebrata</taxon>
        <taxon>Euteleostomi</taxon>
        <taxon>Actinopterygii</taxon>
        <taxon>Neopterygii</taxon>
        <taxon>Teleostei</taxon>
        <taxon>Neoteleostei</taxon>
        <taxon>Acanthomorphata</taxon>
        <taxon>Eupercaria</taxon>
        <taxon>Perciformes</taxon>
        <taxon>Notothenioidei</taxon>
        <taxon>Pogonophryne</taxon>
    </lineage>
</organism>